<proteinExistence type="predicted"/>
<dbReference type="GO" id="GO:0044423">
    <property type="term" value="C:virion component"/>
    <property type="evidence" value="ECO:0007669"/>
    <property type="project" value="UniProtKB-KW"/>
</dbReference>
<sequence length="395" mass="44791">MICMSKELRELLAKLEGKKEEVRSLMGEDKVAEAEQMMEEVRSLQKKVDLQRSLDESETEERNNGREVETRNVDGEMEYRDVFMRALRNKSLSTEEREFLENDLEKRAMSGLTGEDGGLVIPQDIQTKINELSRSFDALEQYVTVEPVRTRSGSRVLEKNSDMVPFVEITEMGEIPETDNPKFSNVEYATKDRAGILPLSRSLLKDSDQNILKYVINWLGKKSKVTRNVLILNVIEKLTRQAIKSLDDIKDVLNVKLDPAISPNAILLTNQDGFNYLDKLKDKDGKYILQSDPTQKNKKLFAGTNPVVVVSNRFLKTKGTTNKKAPLIIGDLKEAIVLFKREDMELASTDVGGKAFTRNTLDLRAIQRDDVQMWDNEAAVYGEIDLSAPVEQPQG</sequence>
<dbReference type="NCBIfam" id="TIGR01554">
    <property type="entry name" value="major_cap_HK97"/>
    <property type="match status" value="1"/>
</dbReference>
<comment type="subcellular location">
    <subcellularLocation>
        <location evidence="1">Virion</location>
    </subcellularLocation>
</comment>
<feature type="region of interest" description="Disordered" evidence="3">
    <location>
        <begin position="42"/>
        <end position="69"/>
    </location>
</feature>
<accession>A0AAE8YVG6</accession>
<keyword evidence="2" id="KW-0946">Virion</keyword>
<protein>
    <submittedName>
        <fullName evidence="5">Major capsid protein</fullName>
    </submittedName>
</protein>
<reference evidence="5" key="1">
    <citation type="submission" date="2021-10" db="EMBL/GenBank/DDBJ databases">
        <authorList>
            <person name="Lavering E.D."/>
            <person name="James R."/>
            <person name="Fairfolm J.D."/>
            <person name="Gaertner R."/>
            <person name="Thurgood T.L."/>
            <person name="Robison R.A."/>
            <person name="Grose J.H."/>
        </authorList>
    </citation>
    <scope>NUCLEOTIDE SEQUENCE</scope>
</reference>
<evidence type="ECO:0000259" key="4">
    <source>
        <dbReference type="Pfam" id="PF05065"/>
    </source>
</evidence>
<evidence type="ECO:0000313" key="6">
    <source>
        <dbReference type="Proteomes" id="UP000827405"/>
    </source>
</evidence>
<dbReference type="EMBL" id="OK499999">
    <property type="protein sequence ID" value="UGO51553.1"/>
    <property type="molecule type" value="Genomic_DNA"/>
</dbReference>
<dbReference type="SUPFAM" id="SSF56563">
    <property type="entry name" value="Major capsid protein gp5"/>
    <property type="match status" value="1"/>
</dbReference>
<dbReference type="InterPro" id="IPR024455">
    <property type="entry name" value="Phage_capsid"/>
</dbReference>
<dbReference type="Pfam" id="PF05065">
    <property type="entry name" value="Phage_capsid"/>
    <property type="match status" value="1"/>
</dbReference>
<dbReference type="Proteomes" id="UP000827405">
    <property type="component" value="Segment"/>
</dbReference>
<evidence type="ECO:0000256" key="1">
    <source>
        <dbReference type="ARBA" id="ARBA00004328"/>
    </source>
</evidence>
<dbReference type="InterPro" id="IPR054612">
    <property type="entry name" value="Phage_capsid-like_C"/>
</dbReference>
<evidence type="ECO:0000256" key="3">
    <source>
        <dbReference type="SAM" id="MobiDB-lite"/>
    </source>
</evidence>
<keyword evidence="6" id="KW-1185">Reference proteome</keyword>
<name>A0AAE8YVG6_9CAUD</name>
<evidence type="ECO:0000313" key="5">
    <source>
        <dbReference type="EMBL" id="UGO51553.1"/>
    </source>
</evidence>
<organism evidence="5 6">
    <name type="scientific">Bacillus phage vB_BanS_Booya</name>
    <dbReference type="NCBI Taxonomy" id="2894778"/>
    <lineage>
        <taxon>Viruses</taxon>
        <taxon>Duplodnaviria</taxon>
        <taxon>Heunggongvirae</taxon>
        <taxon>Uroviricota</taxon>
        <taxon>Caudoviricetes</taxon>
        <taxon>Wbetavirus</taxon>
        <taxon>Wbetavirus booya</taxon>
    </lineage>
</organism>
<gene>
    <name evidence="5" type="ORF">BOOYA_5</name>
</gene>
<feature type="domain" description="Phage capsid-like C-terminal" evidence="4">
    <location>
        <begin position="117"/>
        <end position="383"/>
    </location>
</feature>
<evidence type="ECO:0000256" key="2">
    <source>
        <dbReference type="ARBA" id="ARBA00022844"/>
    </source>
</evidence>